<dbReference type="InterPro" id="IPR032816">
    <property type="entry name" value="VTT_dom"/>
</dbReference>
<sequence>MIPFHHFHVDSLVLHYVAFWKPVAYAVIFLAMIFEGEIFLFTAGFLASRGILDSAPTLLALFIGVIFGDWLWYALGYKVNHSEDRFGRWLVKATGQFDEHLLQSPLRTLFISKFIYGFHHFILARAGVLKLRFSEFVKDDLIANIAWIFIIGGLGYLSGAWFGSAKHYLRFAEQALLVSLLLFLGLQVFIGKYKLKQKL</sequence>
<keyword evidence="1" id="KW-1133">Transmembrane helix</keyword>
<dbReference type="EMBL" id="PEUE01000063">
    <property type="protein sequence ID" value="PIV38344.1"/>
    <property type="molecule type" value="Genomic_DNA"/>
</dbReference>
<keyword evidence="1" id="KW-0812">Transmembrane</keyword>
<dbReference type="Proteomes" id="UP000229247">
    <property type="component" value="Unassembled WGS sequence"/>
</dbReference>
<evidence type="ECO:0000259" key="2">
    <source>
        <dbReference type="Pfam" id="PF09335"/>
    </source>
</evidence>
<evidence type="ECO:0000256" key="1">
    <source>
        <dbReference type="SAM" id="Phobius"/>
    </source>
</evidence>
<gene>
    <name evidence="3" type="ORF">COS30_02635</name>
</gene>
<dbReference type="AlphaFoldDB" id="A0A2M7D5S2"/>
<feature type="transmembrane region" description="Helical" evidence="1">
    <location>
        <begin position="58"/>
        <end position="75"/>
    </location>
</feature>
<feature type="transmembrane region" description="Helical" evidence="1">
    <location>
        <begin position="141"/>
        <end position="162"/>
    </location>
</feature>
<name>A0A2M7D5S2_9BACT</name>
<evidence type="ECO:0000313" key="3">
    <source>
        <dbReference type="EMBL" id="PIV38344.1"/>
    </source>
</evidence>
<dbReference type="PANTHER" id="PTHR42709:SF2">
    <property type="entry name" value="INNER MEMBRANE PROTEIN YOHD"/>
    <property type="match status" value="1"/>
</dbReference>
<dbReference type="GO" id="GO:0005886">
    <property type="term" value="C:plasma membrane"/>
    <property type="evidence" value="ECO:0007669"/>
    <property type="project" value="TreeGrafter"/>
</dbReference>
<evidence type="ECO:0000313" key="4">
    <source>
        <dbReference type="Proteomes" id="UP000229247"/>
    </source>
</evidence>
<comment type="caution">
    <text evidence="3">The sequence shown here is derived from an EMBL/GenBank/DDBJ whole genome shotgun (WGS) entry which is preliminary data.</text>
</comment>
<proteinExistence type="predicted"/>
<dbReference type="Pfam" id="PF09335">
    <property type="entry name" value="VTT_dom"/>
    <property type="match status" value="1"/>
</dbReference>
<feature type="transmembrane region" description="Helical" evidence="1">
    <location>
        <begin position="23"/>
        <end position="46"/>
    </location>
</feature>
<feature type="transmembrane region" description="Helical" evidence="1">
    <location>
        <begin position="168"/>
        <end position="190"/>
    </location>
</feature>
<organism evidence="3 4">
    <name type="scientific">Candidatus Portnoybacteria bacterium CG02_land_8_20_14_3_00_45_8</name>
    <dbReference type="NCBI Taxonomy" id="1974807"/>
    <lineage>
        <taxon>Bacteria</taxon>
        <taxon>Candidatus Portnoyibacteriota</taxon>
    </lineage>
</organism>
<accession>A0A2M7D5S2</accession>
<dbReference type="PANTHER" id="PTHR42709">
    <property type="entry name" value="ALKALINE PHOSPHATASE LIKE PROTEIN"/>
    <property type="match status" value="1"/>
</dbReference>
<protein>
    <recommendedName>
        <fullName evidence="2">VTT domain-containing protein</fullName>
    </recommendedName>
</protein>
<dbReference type="InterPro" id="IPR051311">
    <property type="entry name" value="DedA_domain"/>
</dbReference>
<reference evidence="4" key="1">
    <citation type="submission" date="2017-09" db="EMBL/GenBank/DDBJ databases">
        <title>Depth-based differentiation of microbial function through sediment-hosted aquifers and enrichment of novel symbionts in the deep terrestrial subsurface.</title>
        <authorList>
            <person name="Probst A.J."/>
            <person name="Ladd B."/>
            <person name="Jarett J.K."/>
            <person name="Geller-Mcgrath D.E."/>
            <person name="Sieber C.M.K."/>
            <person name="Emerson J.B."/>
            <person name="Anantharaman K."/>
            <person name="Thomas B.C."/>
            <person name="Malmstrom R."/>
            <person name="Stieglmeier M."/>
            <person name="Klingl A."/>
            <person name="Woyke T."/>
            <person name="Ryan C.M."/>
            <person name="Banfield J.F."/>
        </authorList>
    </citation>
    <scope>NUCLEOTIDE SEQUENCE [LARGE SCALE GENOMIC DNA]</scope>
</reference>
<keyword evidence="1" id="KW-0472">Membrane</keyword>
<feature type="domain" description="VTT" evidence="2">
    <location>
        <begin position="36"/>
        <end position="156"/>
    </location>
</feature>